<organism evidence="2 3">
    <name type="scientific">Mycena metata</name>
    <dbReference type="NCBI Taxonomy" id="1033252"/>
    <lineage>
        <taxon>Eukaryota</taxon>
        <taxon>Fungi</taxon>
        <taxon>Dikarya</taxon>
        <taxon>Basidiomycota</taxon>
        <taxon>Agaricomycotina</taxon>
        <taxon>Agaricomycetes</taxon>
        <taxon>Agaricomycetidae</taxon>
        <taxon>Agaricales</taxon>
        <taxon>Marasmiineae</taxon>
        <taxon>Mycenaceae</taxon>
        <taxon>Mycena</taxon>
    </lineage>
</organism>
<dbReference type="AlphaFoldDB" id="A0AAD7I8C0"/>
<reference evidence="2" key="1">
    <citation type="submission" date="2023-03" db="EMBL/GenBank/DDBJ databases">
        <title>Massive genome expansion in bonnet fungi (Mycena s.s.) driven by repeated elements and novel gene families across ecological guilds.</title>
        <authorList>
            <consortium name="Lawrence Berkeley National Laboratory"/>
            <person name="Harder C.B."/>
            <person name="Miyauchi S."/>
            <person name="Viragh M."/>
            <person name="Kuo A."/>
            <person name="Thoen E."/>
            <person name="Andreopoulos B."/>
            <person name="Lu D."/>
            <person name="Skrede I."/>
            <person name="Drula E."/>
            <person name="Henrissat B."/>
            <person name="Morin E."/>
            <person name="Kohler A."/>
            <person name="Barry K."/>
            <person name="LaButti K."/>
            <person name="Morin E."/>
            <person name="Salamov A."/>
            <person name="Lipzen A."/>
            <person name="Mereny Z."/>
            <person name="Hegedus B."/>
            <person name="Baldrian P."/>
            <person name="Stursova M."/>
            <person name="Weitz H."/>
            <person name="Taylor A."/>
            <person name="Grigoriev I.V."/>
            <person name="Nagy L.G."/>
            <person name="Martin F."/>
            <person name="Kauserud H."/>
        </authorList>
    </citation>
    <scope>NUCLEOTIDE SEQUENCE</scope>
    <source>
        <strain evidence="2">CBHHK182m</strain>
    </source>
</reference>
<comment type="caution">
    <text evidence="2">The sequence shown here is derived from an EMBL/GenBank/DDBJ whole genome shotgun (WGS) entry which is preliminary data.</text>
</comment>
<name>A0AAD7I8C0_9AGAR</name>
<evidence type="ECO:0000313" key="3">
    <source>
        <dbReference type="Proteomes" id="UP001215598"/>
    </source>
</evidence>
<dbReference type="Proteomes" id="UP001215598">
    <property type="component" value="Unassembled WGS sequence"/>
</dbReference>
<feature type="chain" id="PRO_5041935565" evidence="1">
    <location>
        <begin position="22"/>
        <end position="251"/>
    </location>
</feature>
<proteinExistence type="predicted"/>
<feature type="signal peptide" evidence="1">
    <location>
        <begin position="1"/>
        <end position="21"/>
    </location>
</feature>
<dbReference type="EMBL" id="JARKIB010000117">
    <property type="protein sequence ID" value="KAJ7737350.1"/>
    <property type="molecule type" value="Genomic_DNA"/>
</dbReference>
<keyword evidence="3" id="KW-1185">Reference proteome</keyword>
<protein>
    <submittedName>
        <fullName evidence="2">Uncharacterized protein</fullName>
    </submittedName>
</protein>
<sequence length="251" mass="26252">MMMKFSFFVLQAAAALTAVTAASIRRDNSSSSCTSALQSIVTSSDPSFGCLAPSALKEVFALGTSNPSAAEFESTLNNWFTDFCGVGTCTSDTIDKLSATVDTPCGIEFNMTDYTQLRELLCLKDTAANTFCTAETLFSGNDTDTGMSVNTTNSTADPGEILFTILLVSTPFFTPCNECAKAQYQLSVQQGGADTSTLDHCGANFTATLNSTLVGVKQVAVTSEFKANAARALAPTAGLLLLSMAGFVSLV</sequence>
<accession>A0AAD7I8C0</accession>
<keyword evidence="1" id="KW-0732">Signal</keyword>
<evidence type="ECO:0000256" key="1">
    <source>
        <dbReference type="SAM" id="SignalP"/>
    </source>
</evidence>
<gene>
    <name evidence="2" type="ORF">B0H16DRAFT_106561</name>
</gene>
<evidence type="ECO:0000313" key="2">
    <source>
        <dbReference type="EMBL" id="KAJ7737350.1"/>
    </source>
</evidence>